<proteinExistence type="predicted"/>
<keyword evidence="3" id="KW-1185">Reference proteome</keyword>
<feature type="region of interest" description="Disordered" evidence="1">
    <location>
        <begin position="1"/>
        <end position="40"/>
    </location>
</feature>
<evidence type="ECO:0000313" key="2">
    <source>
        <dbReference type="EMBL" id="KAF2193301.1"/>
    </source>
</evidence>
<evidence type="ECO:0000313" key="3">
    <source>
        <dbReference type="Proteomes" id="UP000800200"/>
    </source>
</evidence>
<name>A0A6A6EPT7_9PEZI</name>
<dbReference type="Proteomes" id="UP000800200">
    <property type="component" value="Unassembled WGS sequence"/>
</dbReference>
<accession>A0A6A6EPT7</accession>
<feature type="compositionally biased region" description="Basic and acidic residues" evidence="1">
    <location>
        <begin position="26"/>
        <end position="39"/>
    </location>
</feature>
<reference evidence="2" key="1">
    <citation type="journal article" date="2020" name="Stud. Mycol.">
        <title>101 Dothideomycetes genomes: a test case for predicting lifestyles and emergence of pathogens.</title>
        <authorList>
            <person name="Haridas S."/>
            <person name="Albert R."/>
            <person name="Binder M."/>
            <person name="Bloem J."/>
            <person name="Labutti K."/>
            <person name="Salamov A."/>
            <person name="Andreopoulos B."/>
            <person name="Baker S."/>
            <person name="Barry K."/>
            <person name="Bills G."/>
            <person name="Bluhm B."/>
            <person name="Cannon C."/>
            <person name="Castanera R."/>
            <person name="Culley D."/>
            <person name="Daum C."/>
            <person name="Ezra D."/>
            <person name="Gonzalez J."/>
            <person name="Henrissat B."/>
            <person name="Kuo A."/>
            <person name="Liang C."/>
            <person name="Lipzen A."/>
            <person name="Lutzoni F."/>
            <person name="Magnuson J."/>
            <person name="Mondo S."/>
            <person name="Nolan M."/>
            <person name="Ohm R."/>
            <person name="Pangilinan J."/>
            <person name="Park H.-J."/>
            <person name="Ramirez L."/>
            <person name="Alfaro M."/>
            <person name="Sun H."/>
            <person name="Tritt A."/>
            <person name="Yoshinaga Y."/>
            <person name="Zwiers L.-H."/>
            <person name="Turgeon B."/>
            <person name="Goodwin S."/>
            <person name="Spatafora J."/>
            <person name="Crous P."/>
            <person name="Grigoriev I."/>
        </authorList>
    </citation>
    <scope>NUCLEOTIDE SEQUENCE</scope>
    <source>
        <strain evidence="2">CBS 207.26</strain>
    </source>
</reference>
<evidence type="ECO:0000256" key="1">
    <source>
        <dbReference type="SAM" id="MobiDB-lite"/>
    </source>
</evidence>
<organism evidence="2 3">
    <name type="scientific">Zopfia rhizophila CBS 207.26</name>
    <dbReference type="NCBI Taxonomy" id="1314779"/>
    <lineage>
        <taxon>Eukaryota</taxon>
        <taxon>Fungi</taxon>
        <taxon>Dikarya</taxon>
        <taxon>Ascomycota</taxon>
        <taxon>Pezizomycotina</taxon>
        <taxon>Dothideomycetes</taxon>
        <taxon>Dothideomycetes incertae sedis</taxon>
        <taxon>Zopfiaceae</taxon>
        <taxon>Zopfia</taxon>
    </lineage>
</organism>
<sequence>MASKALEPNYEAIPNVDQRPKAPMVDQRKETDKIHDIQRSSKRHHAIYSNHAHKFLCTRRMLRISDSCNPWIDLILYVLSGCVLSPGRTLDERADIASLKFEQLFEVDLDVGEKGPEKSTRQVTLIDLPLASQPNGEEELRGIVPSEATAKFWGTDERKLDERDVSNLNICALINDAQIDVRWTGKATGHLHIPDSNTSLVSKPLRDFDGSVCRLLGVPRNIYDEIIRSHELLSNRYDEDSVRAYWTLTRSEHSPQTKLGVQDTYLDIMCGLTANTDAPNSQVRIDYTADEDSSYVYLGNRLVTLAARLKKKDGMGGRLRLLSSGHTCTDFTPARLTVAIKVISIIVGILQVWRR</sequence>
<gene>
    <name evidence="2" type="ORF">K469DRAFT_796240</name>
</gene>
<protein>
    <submittedName>
        <fullName evidence="2">Uncharacterized protein</fullName>
    </submittedName>
</protein>
<dbReference type="AlphaFoldDB" id="A0A6A6EPT7"/>
<dbReference type="EMBL" id="ML994614">
    <property type="protein sequence ID" value="KAF2193301.1"/>
    <property type="molecule type" value="Genomic_DNA"/>
</dbReference>